<feature type="domain" description="Tubulin/FtsZ GTPase" evidence="5">
    <location>
        <begin position="5"/>
        <end position="136"/>
    </location>
</feature>
<dbReference type="RefSeq" id="WP_207290206.1">
    <property type="nucleotide sequence ID" value="NZ_CP071462.1"/>
</dbReference>
<dbReference type="Pfam" id="PF00091">
    <property type="entry name" value="Tubulin"/>
    <property type="match status" value="1"/>
</dbReference>
<evidence type="ECO:0000256" key="2">
    <source>
        <dbReference type="ARBA" id="ARBA00022741"/>
    </source>
</evidence>
<sequence>MQLEVIGVGGAGCRIADAIRAAEPADHAFLTDVFAFDTDESDLKRTVVPESHRHRYGQGTGLDAADDLERRFELGESHAGELLEAVERESSTAADARLVAVGLGGVTGGGVAPALVAALQRRDDAPVYVLATLPADREFDPDADAGDTGPHSGATASPTAASSGPPRPNAAANAVATLERLDGLASAIVCFDNEAWLRPGETITDARDRCNRELARRVTAVFAGGGESDGPVAQNVIDASDVERIVGNESAIVALGYGDQTVETSGSRFGLGLIPSEPDVETSEAVSAVETVVRKGIRGKLSLECEPESADRGLLIVGGPPAWLNRRAIAEGRGVLQSTVGGNGVLGGDAPRPDGETVFAAVVLAGVESDRLEELRAAADRTA</sequence>
<reference evidence="7 8" key="1">
    <citation type="submission" date="2021-03" db="EMBL/GenBank/DDBJ databases">
        <title>Haloterrigena longa sp. nov. and Haloterrigena limicola sp. nov., extremely halophilic archaea isolated from a salt lake.</title>
        <authorList>
            <person name="Henglin C."/>
        </authorList>
    </citation>
    <scope>NUCLEOTIDE SEQUENCE [LARGE SCALE GENOMIC DNA]</scope>
    <source>
        <strain evidence="7 8">KZCA68</strain>
    </source>
</reference>
<dbReference type="PANTHER" id="PTHR30314:SF10">
    <property type="entry name" value="TUBULIN-LIKE PROTEIN CETZ"/>
    <property type="match status" value="1"/>
</dbReference>
<dbReference type="InterPro" id="IPR045061">
    <property type="entry name" value="FtsZ/CetZ"/>
</dbReference>
<evidence type="ECO:0000313" key="7">
    <source>
        <dbReference type="EMBL" id="QSX00488.1"/>
    </source>
</evidence>
<dbReference type="Pfam" id="PF21011">
    <property type="entry name" value="CetZ_C"/>
    <property type="match status" value="1"/>
</dbReference>
<protein>
    <submittedName>
        <fullName evidence="7">Cell division protein FtsZ</fullName>
    </submittedName>
</protein>
<feature type="region of interest" description="Disordered" evidence="4">
    <location>
        <begin position="138"/>
        <end position="170"/>
    </location>
</feature>
<proteinExistence type="predicted"/>
<dbReference type="EMBL" id="CP071462">
    <property type="protein sequence ID" value="QSX00488.1"/>
    <property type="molecule type" value="Genomic_DNA"/>
</dbReference>
<keyword evidence="7" id="KW-0131">Cell cycle</keyword>
<keyword evidence="2" id="KW-0547">Nucleotide-binding</keyword>
<evidence type="ECO:0000259" key="6">
    <source>
        <dbReference type="Pfam" id="PF21011"/>
    </source>
</evidence>
<evidence type="ECO:0000256" key="1">
    <source>
        <dbReference type="ARBA" id="ARBA00022490"/>
    </source>
</evidence>
<evidence type="ECO:0000256" key="4">
    <source>
        <dbReference type="SAM" id="MobiDB-lite"/>
    </source>
</evidence>
<dbReference type="GO" id="GO:0051301">
    <property type="term" value="P:cell division"/>
    <property type="evidence" value="ECO:0007669"/>
    <property type="project" value="UniProtKB-KW"/>
</dbReference>
<dbReference type="Gene3D" id="3.30.1330.20">
    <property type="entry name" value="Tubulin/FtsZ, C-terminal domain"/>
    <property type="match status" value="1"/>
</dbReference>
<evidence type="ECO:0000259" key="5">
    <source>
        <dbReference type="Pfam" id="PF00091"/>
    </source>
</evidence>
<dbReference type="InterPro" id="IPR037103">
    <property type="entry name" value="Tubulin/FtsZ-like_C"/>
</dbReference>
<dbReference type="GO" id="GO:0032153">
    <property type="term" value="C:cell division site"/>
    <property type="evidence" value="ECO:0007669"/>
    <property type="project" value="TreeGrafter"/>
</dbReference>
<dbReference type="GO" id="GO:0005737">
    <property type="term" value="C:cytoplasm"/>
    <property type="evidence" value="ECO:0007669"/>
    <property type="project" value="TreeGrafter"/>
</dbReference>
<dbReference type="InterPro" id="IPR003008">
    <property type="entry name" value="Tubulin_FtsZ_GTPase"/>
</dbReference>
<dbReference type="SUPFAM" id="SSF52490">
    <property type="entry name" value="Tubulin nucleotide-binding domain-like"/>
    <property type="match status" value="1"/>
</dbReference>
<evidence type="ECO:0000313" key="8">
    <source>
        <dbReference type="Proteomes" id="UP000663203"/>
    </source>
</evidence>
<organism evidence="7 8">
    <name type="scientific">Haloterrigena alkaliphila</name>
    <dbReference type="NCBI Taxonomy" id="2816475"/>
    <lineage>
        <taxon>Archaea</taxon>
        <taxon>Methanobacteriati</taxon>
        <taxon>Methanobacteriota</taxon>
        <taxon>Stenosarchaea group</taxon>
        <taxon>Halobacteria</taxon>
        <taxon>Halobacteriales</taxon>
        <taxon>Natrialbaceae</taxon>
        <taxon>Haloterrigena</taxon>
    </lineage>
</organism>
<keyword evidence="3" id="KW-0342">GTP-binding</keyword>
<dbReference type="GO" id="GO:0003924">
    <property type="term" value="F:GTPase activity"/>
    <property type="evidence" value="ECO:0007669"/>
    <property type="project" value="InterPro"/>
</dbReference>
<dbReference type="PANTHER" id="PTHR30314">
    <property type="entry name" value="CELL DIVISION PROTEIN FTSZ-RELATED"/>
    <property type="match status" value="1"/>
</dbReference>
<dbReference type="Gene3D" id="3.40.50.1440">
    <property type="entry name" value="Tubulin/FtsZ, GTPase domain"/>
    <property type="match status" value="1"/>
</dbReference>
<feature type="domain" description="Tubulin-like CetZ C-terminal" evidence="6">
    <location>
        <begin position="200"/>
        <end position="379"/>
    </location>
</feature>
<keyword evidence="1" id="KW-0963">Cytoplasm</keyword>
<feature type="compositionally biased region" description="Low complexity" evidence="4">
    <location>
        <begin position="150"/>
        <end position="170"/>
    </location>
</feature>
<dbReference type="Proteomes" id="UP000663203">
    <property type="component" value="Chromosome"/>
</dbReference>
<keyword evidence="7" id="KW-0132">Cell division</keyword>
<gene>
    <name evidence="7" type="ORF">J0X25_05880</name>
</gene>
<name>A0A8A2VIM0_9EURY</name>
<dbReference type="GeneID" id="63186815"/>
<dbReference type="InterPro" id="IPR036525">
    <property type="entry name" value="Tubulin/FtsZ_GTPase_sf"/>
</dbReference>
<accession>A0A8A2VIM0</accession>
<evidence type="ECO:0000256" key="3">
    <source>
        <dbReference type="ARBA" id="ARBA00023134"/>
    </source>
</evidence>
<dbReference type="GO" id="GO:0005525">
    <property type="term" value="F:GTP binding"/>
    <property type="evidence" value="ECO:0007669"/>
    <property type="project" value="UniProtKB-KW"/>
</dbReference>
<dbReference type="KEGG" id="hakz:J0X25_05880"/>
<dbReference type="InterPro" id="IPR048737">
    <property type="entry name" value="CetZ_C"/>
</dbReference>
<dbReference type="AlphaFoldDB" id="A0A8A2VIM0"/>
<keyword evidence="8" id="KW-1185">Reference proteome</keyword>